<evidence type="ECO:0000313" key="2">
    <source>
        <dbReference type="Proteomes" id="UP001139516"/>
    </source>
</evidence>
<proteinExistence type="predicted"/>
<evidence type="ECO:0000313" key="1">
    <source>
        <dbReference type="EMBL" id="MCK8784139.1"/>
    </source>
</evidence>
<reference evidence="1" key="1">
    <citation type="submission" date="2022-04" db="EMBL/GenBank/DDBJ databases">
        <title>Roseomonas acroporae sp. nov., isolated from coral Acropora digitifera.</title>
        <authorList>
            <person name="Sun H."/>
        </authorList>
    </citation>
    <scope>NUCLEOTIDE SEQUENCE</scope>
    <source>
        <strain evidence="1">NAR14</strain>
    </source>
</reference>
<organism evidence="1 2">
    <name type="scientific">Roseomonas acroporae</name>
    <dbReference type="NCBI Taxonomy" id="2937791"/>
    <lineage>
        <taxon>Bacteria</taxon>
        <taxon>Pseudomonadati</taxon>
        <taxon>Pseudomonadota</taxon>
        <taxon>Alphaproteobacteria</taxon>
        <taxon>Acetobacterales</taxon>
        <taxon>Roseomonadaceae</taxon>
        <taxon>Roseomonas</taxon>
    </lineage>
</organism>
<protein>
    <submittedName>
        <fullName evidence="1">Uncharacterized protein</fullName>
    </submittedName>
</protein>
<dbReference type="EMBL" id="JALPRX010000026">
    <property type="protein sequence ID" value="MCK8784139.1"/>
    <property type="molecule type" value="Genomic_DNA"/>
</dbReference>
<gene>
    <name evidence="1" type="ORF">M0638_07085</name>
</gene>
<dbReference type="RefSeq" id="WP_248666264.1">
    <property type="nucleotide sequence ID" value="NZ_JALPRX010000026.1"/>
</dbReference>
<dbReference type="AlphaFoldDB" id="A0A9X2BVM0"/>
<dbReference type="Proteomes" id="UP001139516">
    <property type="component" value="Unassembled WGS sequence"/>
</dbReference>
<keyword evidence="2" id="KW-1185">Reference proteome</keyword>
<accession>A0A9X2BVM0</accession>
<name>A0A9X2BVM0_9PROT</name>
<sequence length="224" mass="25400">MDLKSLGYGWTTASAVRKLAQLRYPDIMRKLMYLELGMMPPGDDGETSITVEYYDRSLLVKEDRTALRETLWREILEEIWRGEAFLRGFLDGKTLGEKIDPEFAICAEVDFEENFIILGGAKYSGVRAYWSVLGGSAPPIVQTASNRTDSSRPRGRPVVHDWRVFWAEVVQHLLKRQVTDAELSELRNHMKAWAGDTFGDRAPVDPTIDKMLGVLGKLDPQPPK</sequence>
<comment type="caution">
    <text evidence="1">The sequence shown here is derived from an EMBL/GenBank/DDBJ whole genome shotgun (WGS) entry which is preliminary data.</text>
</comment>